<gene>
    <name evidence="2" type="ORF">BA92_06705</name>
</gene>
<keyword evidence="1" id="KW-0812">Transmembrane</keyword>
<feature type="transmembrane region" description="Helical" evidence="1">
    <location>
        <begin position="23"/>
        <end position="43"/>
    </location>
</feature>
<dbReference type="AlphaFoldDB" id="A0A0C3R547"/>
<accession>A0A0C3R547</accession>
<keyword evidence="1" id="KW-1133">Transmembrane helix</keyword>
<comment type="caution">
    <text evidence="2">The sequence shown here is derived from an EMBL/GenBank/DDBJ whole genome shotgun (WGS) entry which is preliminary data.</text>
</comment>
<name>A0A0C3R547_9PORP</name>
<dbReference type="OrthoDB" id="9786892at2"/>
<dbReference type="EMBL" id="JPIU01000038">
    <property type="protein sequence ID" value="KIO44720.1"/>
    <property type="molecule type" value="Genomic_DNA"/>
</dbReference>
<evidence type="ECO:0000256" key="1">
    <source>
        <dbReference type="SAM" id="Phobius"/>
    </source>
</evidence>
<evidence type="ECO:0000313" key="3">
    <source>
        <dbReference type="Proteomes" id="UP000031980"/>
    </source>
</evidence>
<reference evidence="2 3" key="1">
    <citation type="submission" date="2014-07" db="EMBL/GenBank/DDBJ databases">
        <title>Porphyromonadaceae bacterium OUH 308042 = ATCC BAA-2681 = DSM 28342 draft genome.</title>
        <authorList>
            <person name="Sydenham T.V."/>
            <person name="Hasman H."/>
            <person name="Justensen U.S."/>
        </authorList>
    </citation>
    <scope>NUCLEOTIDE SEQUENCE [LARGE SCALE GENOMIC DNA]</scope>
    <source>
        <strain evidence="2 3">OUH 308042</strain>
    </source>
</reference>
<dbReference type="Proteomes" id="UP000031980">
    <property type="component" value="Unassembled WGS sequence"/>
</dbReference>
<organism evidence="2 3">
    <name type="scientific">Sanguibacteroides justesenii</name>
    <dbReference type="NCBI Taxonomy" id="1547597"/>
    <lineage>
        <taxon>Bacteria</taxon>
        <taxon>Pseudomonadati</taxon>
        <taxon>Bacteroidota</taxon>
        <taxon>Bacteroidia</taxon>
        <taxon>Bacteroidales</taxon>
        <taxon>Porphyromonadaceae</taxon>
        <taxon>Sanguibacteroides</taxon>
    </lineage>
</organism>
<dbReference type="RefSeq" id="WP_041505067.1">
    <property type="nucleotide sequence ID" value="NZ_JPIU01000038.1"/>
</dbReference>
<keyword evidence="1" id="KW-0472">Membrane</keyword>
<dbReference type="Gene3D" id="3.30.1150.10">
    <property type="match status" value="1"/>
</dbReference>
<proteinExistence type="predicted"/>
<keyword evidence="3" id="KW-1185">Reference proteome</keyword>
<protein>
    <submittedName>
        <fullName evidence="2">Energy transducer TonB</fullName>
    </submittedName>
</protein>
<evidence type="ECO:0000313" key="2">
    <source>
        <dbReference type="EMBL" id="KIO44720.1"/>
    </source>
</evidence>
<sequence length="254" mass="29433">MKIESWDTYLGKWKEFIYIHKHGLMGTLIFHLLLAIGLLSMGISKMNVHKEVEIVLEMPEPEVVQQMIEEKKELVRQRANDEVEEMLRSIAVNEDVKNEKRSGSDPVENVQEYIKEIQEELKGSYGNRYQAKKDKHYKTDSLQHAKDEQQRKLDSLQSIVYVGKSSVSYKLEKRYKVFLPIPIFKCEYGGKVVVAIVVNRKGRVVKAEIIDKESKQDDCLREVAADAALRSRFNQDDKAPEHQSGTITYNFVKQ</sequence>